<organism evidence="1 2">
    <name type="scientific">Neobacillus bataviensis</name>
    <dbReference type="NCBI Taxonomy" id="220685"/>
    <lineage>
        <taxon>Bacteria</taxon>
        <taxon>Bacillati</taxon>
        <taxon>Bacillota</taxon>
        <taxon>Bacilli</taxon>
        <taxon>Bacillales</taxon>
        <taxon>Bacillaceae</taxon>
        <taxon>Neobacillus</taxon>
    </lineage>
</organism>
<evidence type="ECO:0000313" key="1">
    <source>
        <dbReference type="EMBL" id="TWE00972.1"/>
    </source>
</evidence>
<accession>A0A561DC41</accession>
<dbReference type="EMBL" id="VIVN01000006">
    <property type="protein sequence ID" value="TWE00972.1"/>
    <property type="molecule type" value="Genomic_DNA"/>
</dbReference>
<name>A0A561DC41_9BACI</name>
<sequence length="51" mass="5867">MKETSGIFFSEPISFEEFQDSLDGIDKTVVEGYSLMGGRQPNWLLDPYFMI</sequence>
<dbReference type="AlphaFoldDB" id="A0A561DC41"/>
<keyword evidence="2" id="KW-1185">Reference proteome</keyword>
<reference evidence="1 2" key="1">
    <citation type="submission" date="2019-06" db="EMBL/GenBank/DDBJ databases">
        <title>Sorghum-associated microbial communities from plants grown in Nebraska, USA.</title>
        <authorList>
            <person name="Schachtman D."/>
        </authorList>
    </citation>
    <scope>NUCLEOTIDE SEQUENCE [LARGE SCALE GENOMIC DNA]</scope>
    <source>
        <strain evidence="1 2">2482</strain>
    </source>
</reference>
<comment type="caution">
    <text evidence="1">The sequence shown here is derived from an EMBL/GenBank/DDBJ whole genome shotgun (WGS) entry which is preliminary data.</text>
</comment>
<gene>
    <name evidence="1" type="ORF">FB550_10624</name>
</gene>
<proteinExistence type="predicted"/>
<dbReference type="Proteomes" id="UP000319671">
    <property type="component" value="Unassembled WGS sequence"/>
</dbReference>
<protein>
    <submittedName>
        <fullName evidence="1">Uncharacterized protein</fullName>
    </submittedName>
</protein>
<evidence type="ECO:0000313" key="2">
    <source>
        <dbReference type="Proteomes" id="UP000319671"/>
    </source>
</evidence>